<accession>A0A7J9P2D1</accession>
<dbReference type="GO" id="GO:0097589">
    <property type="term" value="C:archaeal-type flagellum"/>
    <property type="evidence" value="ECO:0007669"/>
    <property type="project" value="UniProtKB-SubCell"/>
</dbReference>
<reference evidence="6 7" key="1">
    <citation type="submission" date="2020-07" db="EMBL/GenBank/DDBJ databases">
        <title>Genomic Encyclopedia of Type Strains, Phase IV (KMG-V): Genome sequencing to study the core and pangenomes of soil and plant-associated prokaryotes.</title>
        <authorList>
            <person name="Whitman W."/>
        </authorList>
    </citation>
    <scope>NUCLEOTIDE SEQUENCE [LARGE SCALE GENOMIC DNA]</scope>
    <source>
        <strain evidence="6 7">C12</strain>
    </source>
</reference>
<proteinExistence type="inferred from homology"/>
<dbReference type="GO" id="GO:0097588">
    <property type="term" value="P:archaeal or bacterial-type flagellum-dependent cell motility"/>
    <property type="evidence" value="ECO:0007669"/>
    <property type="project" value="InterPro"/>
</dbReference>
<evidence type="ECO:0000256" key="3">
    <source>
        <dbReference type="ARBA" id="ARBA00022440"/>
    </source>
</evidence>
<evidence type="ECO:0000256" key="4">
    <source>
        <dbReference type="RuleBase" id="RU361282"/>
    </source>
</evidence>
<comment type="caution">
    <text evidence="6">The sequence shown here is derived from an EMBL/GenBank/DDBJ whole genome shotgun (WGS) entry which is preliminary data.</text>
</comment>
<comment type="function">
    <text evidence="4">Flagellin is the subunit protein which polymerizes to form the filaments of archaeal flagella.</text>
</comment>
<dbReference type="InterPro" id="IPR002774">
    <property type="entry name" value="Flagellin_arc-type"/>
</dbReference>
<protein>
    <recommendedName>
        <fullName evidence="4">Flagellin</fullName>
    </recommendedName>
</protein>
<keyword evidence="5" id="KW-1133">Transmembrane helix</keyword>
<keyword evidence="6" id="KW-0969">Cilium</keyword>
<dbReference type="RefSeq" id="WP_258558681.1">
    <property type="nucleotide sequence ID" value="NZ_JACDUN010000001.1"/>
</dbReference>
<evidence type="ECO:0000256" key="1">
    <source>
        <dbReference type="ARBA" id="ARBA00004618"/>
    </source>
</evidence>
<gene>
    <name evidence="6" type="ORF">HNP93_000062</name>
</gene>
<dbReference type="NCBIfam" id="TIGR02537">
    <property type="entry name" value="arch_flag_Nterm"/>
    <property type="match status" value="1"/>
</dbReference>
<evidence type="ECO:0000256" key="2">
    <source>
        <dbReference type="ARBA" id="ARBA00010256"/>
    </source>
</evidence>
<keyword evidence="5" id="KW-0812">Transmembrane</keyword>
<evidence type="ECO:0000313" key="7">
    <source>
        <dbReference type="Proteomes" id="UP000558015"/>
    </source>
</evidence>
<dbReference type="AlphaFoldDB" id="A0A7J9P2D1"/>
<feature type="transmembrane region" description="Helical" evidence="5">
    <location>
        <begin position="12"/>
        <end position="37"/>
    </location>
</feature>
<dbReference type="NCBIfam" id="NF006325">
    <property type="entry name" value="PRK08541.1"/>
    <property type="match status" value="1"/>
</dbReference>
<dbReference type="PANTHER" id="PTHR35903">
    <property type="entry name" value="FLAGELLIN B1"/>
    <property type="match status" value="1"/>
</dbReference>
<dbReference type="EMBL" id="JACDUN010000001">
    <property type="protein sequence ID" value="MBA2857361.1"/>
    <property type="molecule type" value="Genomic_DNA"/>
</dbReference>
<dbReference type="Pfam" id="PF01917">
    <property type="entry name" value="Flagellin_arch-type"/>
    <property type="match status" value="1"/>
</dbReference>
<comment type="similarity">
    <text evidence="2 4">Belongs to the archaeal flagellin family.</text>
</comment>
<organism evidence="6 7">
    <name type="scientific">Methanococcus maripaludis</name>
    <name type="common">Methanococcus deltae</name>
    <dbReference type="NCBI Taxonomy" id="39152"/>
    <lineage>
        <taxon>Archaea</taxon>
        <taxon>Methanobacteriati</taxon>
        <taxon>Methanobacteriota</taxon>
        <taxon>Methanomada group</taxon>
        <taxon>Methanococci</taxon>
        <taxon>Methanococcales</taxon>
        <taxon>Methanococcaceae</taxon>
        <taxon>Methanococcus</taxon>
    </lineage>
</organism>
<dbReference type="PANTHER" id="PTHR35903:SF1">
    <property type="entry name" value="FLAGELLIN B1"/>
    <property type="match status" value="1"/>
</dbReference>
<keyword evidence="5" id="KW-0472">Membrane</keyword>
<name>A0A7J9P2D1_METMI</name>
<keyword evidence="6" id="KW-0966">Cell projection</keyword>
<evidence type="ECO:0000313" key="6">
    <source>
        <dbReference type="EMBL" id="MBA2857361.1"/>
    </source>
</evidence>
<comment type="subcellular location">
    <subcellularLocation>
        <location evidence="1 4">Archaeal flagellum</location>
    </subcellularLocation>
</comment>
<dbReference type="GO" id="GO:0005198">
    <property type="term" value="F:structural molecule activity"/>
    <property type="evidence" value="ECO:0007669"/>
    <property type="project" value="InterPro"/>
</dbReference>
<keyword evidence="6" id="KW-0282">Flagellum</keyword>
<dbReference type="InterPro" id="IPR013373">
    <property type="entry name" value="Flagellin/pilin_N_arc"/>
</dbReference>
<sequence length="403" mass="40565">MKITEFMKSKKGASGIGTLIVFIAMVLVAAVAASVLINTSGYLQQKASTTGKESTDQVASGLQVDGVTGFATSTLDNMVIYVTPNAGSAAIDLKETKIFVTYDGKNQVLSYNGVLADSDDGDIFSAGSTGGTLAGAQATITRGGDRITLVVNGDVAATYPDGTSVTLTAGTVPTDTFGVSTTYVGKTGVVIGNSVYDGSTSTTIVIALTDLDATVADSNYAVAAQTITLNGNTYTLDDTIALVNDVNQASIIELTAGTAGGSAYSALGLSDGDTVTVSLTAPEAVSATGTVEGTPADNSLVIHVPITAVTKDYASGAVTGSLSGVWPGVDDSSFKIIVLQGTVTDGVIDKGDLVGVAVNTNAIFGGIPNRMAVSAKIQPEFGAPGIVSFTTPATYSTSIVELQ</sequence>
<evidence type="ECO:0000256" key="5">
    <source>
        <dbReference type="SAM" id="Phobius"/>
    </source>
</evidence>
<keyword evidence="3 4" id="KW-0974">Archaeal flagellum</keyword>
<dbReference type="Proteomes" id="UP000558015">
    <property type="component" value="Unassembled WGS sequence"/>
</dbReference>